<dbReference type="EMBL" id="LLXJ01000987">
    <property type="protein sequence ID" value="PKC04560.1"/>
    <property type="molecule type" value="Genomic_DNA"/>
</dbReference>
<reference evidence="2 4" key="3">
    <citation type="submission" date="2017-10" db="EMBL/GenBank/DDBJ databases">
        <title>Extensive intraspecific genome diversity in a model arbuscular mycorrhizal fungus.</title>
        <authorList>
            <person name="Chen E.C.H."/>
            <person name="Morin E."/>
            <person name="Baudet D."/>
            <person name="Noel J."/>
            <person name="Ndikumana S."/>
            <person name="Charron P."/>
            <person name="St-Onge C."/>
            <person name="Giorgi J."/>
            <person name="Grigoriev I.V."/>
            <person name="Roux C."/>
            <person name="Martin F.M."/>
            <person name="Corradi N."/>
        </authorList>
    </citation>
    <scope>NUCLEOTIDE SEQUENCE [LARGE SCALE GENOMIC DNA]</scope>
    <source>
        <strain evidence="2 4">A1</strain>
    </source>
</reference>
<dbReference type="VEuPathDB" id="FungiDB:RhiirFUN_012793"/>
<dbReference type="Proteomes" id="UP000232688">
    <property type="component" value="Unassembled WGS sequence"/>
</dbReference>
<reference evidence="1 5" key="2">
    <citation type="submission" date="2017-09" db="EMBL/GenBank/DDBJ databases">
        <title>Extensive intraspecific genome diversity in a model arbuscular mycorrhizal fungus.</title>
        <authorList>
            <person name="Chen E.C."/>
            <person name="Morin E."/>
            <person name="Beaudet D."/>
            <person name="Noel J."/>
            <person name="Ndikumana S."/>
            <person name="Charron P."/>
            <person name="St-Onge C."/>
            <person name="Giorgi J."/>
            <person name="Grigoriev I.V."/>
            <person name="Roux C."/>
            <person name="Martin F.M."/>
            <person name="Corradi N."/>
        </authorList>
    </citation>
    <scope>NUCLEOTIDE SEQUENCE [LARGE SCALE GENOMIC DNA]</scope>
    <source>
        <strain evidence="1 5">A5</strain>
    </source>
</reference>
<dbReference type="VEuPathDB" id="FungiDB:RhiirA1_424982"/>
<protein>
    <submittedName>
        <fullName evidence="1">Uncharacterized protein</fullName>
    </submittedName>
</protein>
<evidence type="ECO:0000313" key="2">
    <source>
        <dbReference type="EMBL" id="PKC61312.1"/>
    </source>
</evidence>
<reference evidence="1 5" key="1">
    <citation type="submission" date="2016-04" db="EMBL/GenBank/DDBJ databases">
        <title>Genome analyses suggest a sexual origin of heterokaryosis in a supposedly ancient asexual fungus.</title>
        <authorList>
            <person name="Ropars J."/>
            <person name="Sedzielewska K."/>
            <person name="Noel J."/>
            <person name="Charron P."/>
            <person name="Farinelli L."/>
            <person name="Marton T."/>
            <person name="Kruger M."/>
            <person name="Pelin A."/>
            <person name="Brachmann A."/>
            <person name="Corradi N."/>
        </authorList>
    </citation>
    <scope>NUCLEOTIDE SEQUENCE [LARGE SCALE GENOMIC DNA]</scope>
    <source>
        <strain evidence="1 5">A5</strain>
    </source>
</reference>
<dbReference type="Proteomes" id="UP000232722">
    <property type="component" value="Unassembled WGS sequence"/>
</dbReference>
<sequence>MGILFSLFRNANFSFEFSELQDLLETLQNFFFEPSELSEWFRTFILPKNTFKDTLKLNTFSILQSL</sequence>
<gene>
    <name evidence="3" type="ORF">RhiirA1_417096</name>
    <name evidence="2" type="ORF">RhiirA1_424982</name>
    <name evidence="1" type="ORF">RhiirA5_362227</name>
</gene>
<dbReference type="AlphaFoldDB" id="A0A2I1EL07"/>
<evidence type="ECO:0000313" key="3">
    <source>
        <dbReference type="EMBL" id="PKC68260.1"/>
    </source>
</evidence>
<reference evidence="2 4" key="4">
    <citation type="submission" date="2017-10" db="EMBL/GenBank/DDBJ databases">
        <title>Genome analyses suggest a sexual origin of heterokaryosis in a supposedly ancient asexual fungus.</title>
        <authorList>
            <person name="Corradi N."/>
            <person name="Sedzielewska K."/>
            <person name="Noel J."/>
            <person name="Charron P."/>
            <person name="Farinelli L."/>
            <person name="Marton T."/>
            <person name="Kruger M."/>
            <person name="Pelin A."/>
            <person name="Brachmann A."/>
            <person name="Corradi N."/>
        </authorList>
    </citation>
    <scope>NUCLEOTIDE SEQUENCE [LARGE SCALE GENOMIC DNA]</scope>
    <source>
        <strain evidence="2 4">A1</strain>
    </source>
</reference>
<evidence type="ECO:0000313" key="4">
    <source>
        <dbReference type="Proteomes" id="UP000232688"/>
    </source>
</evidence>
<dbReference type="EMBL" id="LLXH01000342">
    <property type="protein sequence ID" value="PKC68260.1"/>
    <property type="molecule type" value="Genomic_DNA"/>
</dbReference>
<evidence type="ECO:0000313" key="5">
    <source>
        <dbReference type="Proteomes" id="UP000232722"/>
    </source>
</evidence>
<dbReference type="VEuPathDB" id="FungiDB:RhiirA1_417096"/>
<proteinExistence type="predicted"/>
<accession>A0A2I1EL07</accession>
<name>A0A2I1EL07_9GLOM</name>
<organism evidence="1 5">
    <name type="scientific">Rhizophagus irregularis</name>
    <dbReference type="NCBI Taxonomy" id="588596"/>
    <lineage>
        <taxon>Eukaryota</taxon>
        <taxon>Fungi</taxon>
        <taxon>Fungi incertae sedis</taxon>
        <taxon>Mucoromycota</taxon>
        <taxon>Glomeromycotina</taxon>
        <taxon>Glomeromycetes</taxon>
        <taxon>Glomerales</taxon>
        <taxon>Glomeraceae</taxon>
        <taxon>Rhizophagus</taxon>
    </lineage>
</organism>
<comment type="caution">
    <text evidence="1">The sequence shown here is derived from an EMBL/GenBank/DDBJ whole genome shotgun (WGS) entry which is preliminary data.</text>
</comment>
<evidence type="ECO:0000313" key="1">
    <source>
        <dbReference type="EMBL" id="PKC04560.1"/>
    </source>
</evidence>
<dbReference type="EMBL" id="LLXH01001003">
    <property type="protein sequence ID" value="PKC61312.1"/>
    <property type="molecule type" value="Genomic_DNA"/>
</dbReference>